<name>A0A0V8EC28_LACLL</name>
<reference evidence="2" key="1">
    <citation type="submission" date="2015-10" db="EMBL/GenBank/DDBJ databases">
        <title>Draft Genome Sequences of 11 Lactococcus lactis subspecies cremoris strains.</title>
        <authorList>
            <person name="Wels M."/>
            <person name="Backus L."/>
            <person name="Boekhorst J."/>
            <person name="Dijkstra A."/>
            <person name="Beerthuizen M."/>
            <person name="Kelly W."/>
            <person name="Siezen R."/>
            <person name="Bachmann H."/>
            <person name="Van Hijum S."/>
        </authorList>
    </citation>
    <scope>NUCLEOTIDE SEQUENCE [LARGE SCALE GENOMIC DNA]</scope>
    <source>
        <strain evidence="2">M20</strain>
    </source>
</reference>
<dbReference type="RefSeq" id="WP_058211307.1">
    <property type="nucleotide sequence ID" value="NZ_LKLU01000004.1"/>
</dbReference>
<dbReference type="PATRIC" id="fig|1360.114.peg.1138"/>
<evidence type="ECO:0000313" key="2">
    <source>
        <dbReference type="Proteomes" id="UP000053719"/>
    </source>
</evidence>
<dbReference type="Proteomes" id="UP000053719">
    <property type="component" value="Unassembled WGS sequence"/>
</dbReference>
<accession>A0A0V8EC28</accession>
<dbReference type="EMBL" id="LKLU01000004">
    <property type="protein sequence ID" value="KSU23394.1"/>
    <property type="molecule type" value="Genomic_DNA"/>
</dbReference>
<organism evidence="1 2">
    <name type="scientific">Lactococcus lactis subsp. lactis</name>
    <name type="common">Streptococcus lactis</name>
    <dbReference type="NCBI Taxonomy" id="1360"/>
    <lineage>
        <taxon>Bacteria</taxon>
        <taxon>Bacillati</taxon>
        <taxon>Bacillota</taxon>
        <taxon>Bacilli</taxon>
        <taxon>Lactobacillales</taxon>
        <taxon>Streptococcaceae</taxon>
        <taxon>Lactococcus</taxon>
    </lineage>
</organism>
<dbReference type="Gene3D" id="4.10.410.40">
    <property type="match status" value="1"/>
</dbReference>
<dbReference type="AlphaFoldDB" id="A0A0V8EC28"/>
<sequence>MTTFAGLLSKGAVLSYKEGSTSKEIAAVKSIPAMGADPEKVDVTHLGSEKKAYIAGIQDTDNMEFAIIYQGDNFKDIDTLVKAGKSVDWTVTYSDGLKVTFTGQPSYKFDGVEVNQALGFNLVVVVSAGPDFTPVSSPS</sequence>
<dbReference type="Pfam" id="PF08813">
    <property type="entry name" value="Phage_tail_3"/>
    <property type="match status" value="1"/>
</dbReference>
<gene>
    <name evidence="1" type="ORF">M20_0179</name>
</gene>
<dbReference type="InterPro" id="IPR014918">
    <property type="entry name" value="Phage_tail_3"/>
</dbReference>
<evidence type="ECO:0000313" key="1">
    <source>
        <dbReference type="EMBL" id="KSU23394.1"/>
    </source>
</evidence>
<proteinExistence type="predicted"/>
<comment type="caution">
    <text evidence="1">The sequence shown here is derived from an EMBL/GenBank/DDBJ whole genome shotgun (WGS) entry which is preliminary data.</text>
</comment>
<protein>
    <submittedName>
        <fullName evidence="1">Phage tail fiber</fullName>
    </submittedName>
</protein>